<dbReference type="InterPro" id="IPR009465">
    <property type="entry name" value="Spondin_N"/>
</dbReference>
<dbReference type="EMBL" id="JAHRIQ010027075">
    <property type="protein sequence ID" value="MEQ2230362.1"/>
    <property type="molecule type" value="Genomic_DNA"/>
</dbReference>
<name>A0ABV0TFQ8_9TELE</name>
<dbReference type="Gene3D" id="2.60.40.2130">
    <property type="entry name" value="F-spondin domain"/>
    <property type="match status" value="1"/>
</dbReference>
<feature type="domain" description="Reelin" evidence="2">
    <location>
        <begin position="1"/>
        <end position="80"/>
    </location>
</feature>
<protein>
    <submittedName>
        <fullName evidence="4">Uncharacterized protein</fullName>
    </submittedName>
</protein>
<feature type="non-terminal residue" evidence="4">
    <location>
        <position position="1"/>
    </location>
</feature>
<dbReference type="InterPro" id="IPR051418">
    <property type="entry name" value="Spondin/Thrombospondin_T1"/>
</dbReference>
<evidence type="ECO:0000313" key="5">
    <source>
        <dbReference type="Proteomes" id="UP001482620"/>
    </source>
</evidence>
<dbReference type="InterPro" id="IPR042307">
    <property type="entry name" value="Reeler_sf"/>
</dbReference>
<dbReference type="PANTHER" id="PTHR11311:SF16">
    <property type="entry name" value="SPONDIN-1"/>
    <property type="match status" value="1"/>
</dbReference>
<dbReference type="InterPro" id="IPR038678">
    <property type="entry name" value="Spondin_N_sf"/>
</dbReference>
<dbReference type="Pfam" id="PF02014">
    <property type="entry name" value="Reeler"/>
    <property type="match status" value="1"/>
</dbReference>
<evidence type="ECO:0000313" key="4">
    <source>
        <dbReference type="EMBL" id="MEQ2230362.1"/>
    </source>
</evidence>
<gene>
    <name evidence="4" type="ORF">ILYODFUR_028513</name>
</gene>
<keyword evidence="1" id="KW-0677">Repeat</keyword>
<comment type="caution">
    <text evidence="4">The sequence shown here is derived from an EMBL/GenBank/DDBJ whole genome shotgun (WGS) entry which is preliminary data.</text>
</comment>
<proteinExistence type="predicted"/>
<reference evidence="4 5" key="1">
    <citation type="submission" date="2021-06" db="EMBL/GenBank/DDBJ databases">
        <authorList>
            <person name="Palmer J.M."/>
        </authorList>
    </citation>
    <scope>NUCLEOTIDE SEQUENCE [LARGE SCALE GENOMIC DNA]</scope>
    <source>
        <strain evidence="5">if_2019</strain>
        <tissue evidence="4">Muscle</tissue>
    </source>
</reference>
<evidence type="ECO:0000256" key="1">
    <source>
        <dbReference type="ARBA" id="ARBA00022737"/>
    </source>
</evidence>
<sequence length="216" mass="24075">IIDEEETQFMTNCPPAVTEGTPRRRSNIQVFWTAPNSGTGCVLLKASIVQKRIIFFQDEGALTKRMCEKESLYGDGTDRPLLDCCACGTAKYRVTFFGNWSEKIHPKDFPRSDVFFYSGHPTIFPASFISSMDSLQSFVSSLLSSSGSSPPILPHQHFLSSDNVQPSPGSSHRHSASQRSSWLVSKGEMYHSILCLNCFLIHLPFKPAVFPTPLLH</sequence>
<dbReference type="CDD" id="cd08544">
    <property type="entry name" value="Reeler"/>
    <property type="match status" value="1"/>
</dbReference>
<dbReference type="PROSITE" id="PS51019">
    <property type="entry name" value="REELIN"/>
    <property type="match status" value="1"/>
</dbReference>
<dbReference type="Gene3D" id="2.60.40.4060">
    <property type="entry name" value="Reeler domain"/>
    <property type="match status" value="1"/>
</dbReference>
<dbReference type="InterPro" id="IPR002861">
    <property type="entry name" value="Reeler_dom"/>
</dbReference>
<evidence type="ECO:0000259" key="2">
    <source>
        <dbReference type="PROSITE" id="PS51019"/>
    </source>
</evidence>
<accession>A0ABV0TFQ8</accession>
<dbReference type="PANTHER" id="PTHR11311">
    <property type="entry name" value="SPONDIN"/>
    <property type="match status" value="1"/>
</dbReference>
<dbReference type="Proteomes" id="UP001482620">
    <property type="component" value="Unassembled WGS sequence"/>
</dbReference>
<dbReference type="PROSITE" id="PS51020">
    <property type="entry name" value="SPONDIN"/>
    <property type="match status" value="1"/>
</dbReference>
<feature type="domain" description="Spondin" evidence="3">
    <location>
        <begin position="80"/>
        <end position="216"/>
    </location>
</feature>
<keyword evidence="5" id="KW-1185">Reference proteome</keyword>
<evidence type="ECO:0000259" key="3">
    <source>
        <dbReference type="PROSITE" id="PS51020"/>
    </source>
</evidence>
<organism evidence="4 5">
    <name type="scientific">Ilyodon furcidens</name>
    <name type="common">goldbreast splitfin</name>
    <dbReference type="NCBI Taxonomy" id="33524"/>
    <lineage>
        <taxon>Eukaryota</taxon>
        <taxon>Metazoa</taxon>
        <taxon>Chordata</taxon>
        <taxon>Craniata</taxon>
        <taxon>Vertebrata</taxon>
        <taxon>Euteleostomi</taxon>
        <taxon>Actinopterygii</taxon>
        <taxon>Neopterygii</taxon>
        <taxon>Teleostei</taxon>
        <taxon>Neoteleostei</taxon>
        <taxon>Acanthomorphata</taxon>
        <taxon>Ovalentaria</taxon>
        <taxon>Atherinomorphae</taxon>
        <taxon>Cyprinodontiformes</taxon>
        <taxon>Goodeidae</taxon>
        <taxon>Ilyodon</taxon>
    </lineage>
</organism>